<dbReference type="Proteomes" id="UP000269396">
    <property type="component" value="Unassembled WGS sequence"/>
</dbReference>
<feature type="compositionally biased region" description="Low complexity" evidence="1">
    <location>
        <begin position="233"/>
        <end position="245"/>
    </location>
</feature>
<feature type="signal peptide" evidence="3">
    <location>
        <begin position="1"/>
        <end position="19"/>
    </location>
</feature>
<evidence type="ECO:0000313" key="4">
    <source>
        <dbReference type="EMBL" id="VDP69398.1"/>
    </source>
</evidence>
<feature type="transmembrane region" description="Helical" evidence="2">
    <location>
        <begin position="342"/>
        <end position="365"/>
    </location>
</feature>
<evidence type="ECO:0000256" key="3">
    <source>
        <dbReference type="SAM" id="SignalP"/>
    </source>
</evidence>
<feature type="region of interest" description="Disordered" evidence="1">
    <location>
        <begin position="315"/>
        <end position="336"/>
    </location>
</feature>
<dbReference type="SMART" id="SM00228">
    <property type="entry name" value="PDZ"/>
    <property type="match status" value="1"/>
</dbReference>
<dbReference type="PROSITE" id="PS50106">
    <property type="entry name" value="PDZ"/>
    <property type="match status" value="1"/>
</dbReference>
<dbReference type="SUPFAM" id="SSF50156">
    <property type="entry name" value="PDZ domain-like"/>
    <property type="match status" value="1"/>
</dbReference>
<organism evidence="4 5">
    <name type="scientific">Schistosoma mattheei</name>
    <dbReference type="NCBI Taxonomy" id="31246"/>
    <lineage>
        <taxon>Eukaryota</taxon>
        <taxon>Metazoa</taxon>
        <taxon>Spiralia</taxon>
        <taxon>Lophotrochozoa</taxon>
        <taxon>Platyhelminthes</taxon>
        <taxon>Trematoda</taxon>
        <taxon>Digenea</taxon>
        <taxon>Strigeidida</taxon>
        <taxon>Schistosomatoidea</taxon>
        <taxon>Schistosomatidae</taxon>
        <taxon>Schistosoma</taxon>
    </lineage>
</organism>
<evidence type="ECO:0000256" key="2">
    <source>
        <dbReference type="SAM" id="Phobius"/>
    </source>
</evidence>
<keyword evidence="2" id="KW-0812">Transmembrane</keyword>
<keyword evidence="3" id="KW-0732">Signal</keyword>
<feature type="chain" id="PRO_5044229149" evidence="3">
    <location>
        <begin position="20"/>
        <end position="366"/>
    </location>
</feature>
<dbReference type="STRING" id="31246.A0A183PN10"/>
<dbReference type="EMBL" id="UZAL01036243">
    <property type="protein sequence ID" value="VDP69398.1"/>
    <property type="molecule type" value="Genomic_DNA"/>
</dbReference>
<dbReference type="Gene3D" id="2.30.42.10">
    <property type="match status" value="1"/>
</dbReference>
<evidence type="ECO:0000313" key="5">
    <source>
        <dbReference type="Proteomes" id="UP000269396"/>
    </source>
</evidence>
<feature type="region of interest" description="Disordered" evidence="1">
    <location>
        <begin position="228"/>
        <end position="257"/>
    </location>
</feature>
<proteinExistence type="predicted"/>
<gene>
    <name evidence="4" type="ORF">SMTD_LOCUS15746</name>
</gene>
<dbReference type="InterPro" id="IPR001478">
    <property type="entry name" value="PDZ"/>
</dbReference>
<keyword evidence="5" id="KW-1185">Reference proteome</keyword>
<dbReference type="Pfam" id="PF00595">
    <property type="entry name" value="PDZ"/>
    <property type="match status" value="1"/>
</dbReference>
<sequence length="366" mass="41622">MIRHLPGLYVLELVAGCEADLDGRIKKDDRILEINGIDLENGTQEQAAQIINDCQALLTMYCTFYEYSVGNKSSESLNFLPNETVNDLRNKIAATLLHQKPHNSNLTKNELYALKQMKNNKAIIITRADKGNTTVTINKSDYEKKAREHLQDGLLYRLPKIHMNNTPQKPAVDPTNSPSYNSKIYLAKSVSDYVIFKISRRNRSDTPDILRTTTDSEEKSENSLLALEPLQLNSNNQRQNNNNDNNNRESSKPVQNFAWPSLEDRDINLSDTTSHSTTELIHSSNEQKLACFNLSSSTTTDENHRPERVNQTCNELTNRSNPVDSATSNSPHSRNSDKQFTVSFYCVFFLPILYLSISYVFLSFFL</sequence>
<accession>A0A183PN10</accession>
<keyword evidence="2" id="KW-1133">Transmembrane helix</keyword>
<evidence type="ECO:0000256" key="1">
    <source>
        <dbReference type="SAM" id="MobiDB-lite"/>
    </source>
</evidence>
<protein>
    <submittedName>
        <fullName evidence="4">Uncharacterized protein</fullName>
    </submittedName>
</protein>
<reference evidence="4 5" key="1">
    <citation type="submission" date="2018-11" db="EMBL/GenBank/DDBJ databases">
        <authorList>
            <consortium name="Pathogen Informatics"/>
        </authorList>
    </citation>
    <scope>NUCLEOTIDE SEQUENCE [LARGE SCALE GENOMIC DNA]</scope>
    <source>
        <strain>Denwood</strain>
        <strain evidence="5">Zambia</strain>
    </source>
</reference>
<keyword evidence="2" id="KW-0472">Membrane</keyword>
<dbReference type="AlphaFoldDB" id="A0A183PN10"/>
<name>A0A183PN10_9TREM</name>
<dbReference type="InterPro" id="IPR036034">
    <property type="entry name" value="PDZ_sf"/>
</dbReference>